<name>A0A058ZNU5_9RHOB</name>
<evidence type="ECO:0000313" key="4">
    <source>
        <dbReference type="EMBL" id="KCV82501.1"/>
    </source>
</evidence>
<comment type="caution">
    <text evidence="4">The sequence shown here is derived from an EMBL/GenBank/DDBJ whole genome shotgun (WGS) entry which is preliminary data.</text>
</comment>
<evidence type="ECO:0000259" key="3">
    <source>
        <dbReference type="Pfam" id="PF18912"/>
    </source>
</evidence>
<proteinExistence type="inferred from homology"/>
<dbReference type="STRING" id="1461693.ATO10_06151"/>
<dbReference type="PATRIC" id="fig|1461693.3.peg.1246"/>
<sequence length="240" mass="25719">MGMQSALHAIFPPQCIGCGELVDRDFALCGTCWREAHFITGLVCDSCGVPLPGDGDGSVEQCDDCLKTARPWTRGRAAVMYEGTGRKLVLSLKHGDRAELARPAASWMAQAGAPLKLDGMIVAPVPLHRWRLLKRRYNQSALLAQGVADAMGLVHCPDLLMRVRATETQDGKGVDQRFANIAQAIRMSPRQMHRVEGKPVLLIDDVMTSGATLSACAEACMAVGAASVSTLVLARVAKLP</sequence>
<dbReference type="SUPFAM" id="SSF53271">
    <property type="entry name" value="PRTase-like"/>
    <property type="match status" value="1"/>
</dbReference>
<dbReference type="InterPro" id="IPR000836">
    <property type="entry name" value="PRTase_dom"/>
</dbReference>
<dbReference type="RefSeq" id="WP_035249444.1">
    <property type="nucleotide sequence ID" value="NZ_AQQY01000003.1"/>
</dbReference>
<dbReference type="CDD" id="cd06223">
    <property type="entry name" value="PRTases_typeI"/>
    <property type="match status" value="1"/>
</dbReference>
<feature type="domain" description="Double zinc ribbon" evidence="3">
    <location>
        <begin position="7"/>
        <end position="66"/>
    </location>
</feature>
<comment type="similarity">
    <text evidence="1">Belongs to the ComF/GntX family.</text>
</comment>
<protein>
    <submittedName>
        <fullName evidence="4">ComF/GntX-like protein</fullName>
    </submittedName>
</protein>
<dbReference type="EMBL" id="AQQY01000003">
    <property type="protein sequence ID" value="KCV82501.1"/>
    <property type="molecule type" value="Genomic_DNA"/>
</dbReference>
<organism evidence="4 5">
    <name type="scientific">Actibacterium atlanticum</name>
    <dbReference type="NCBI Taxonomy" id="1461693"/>
    <lineage>
        <taxon>Bacteria</taxon>
        <taxon>Pseudomonadati</taxon>
        <taxon>Pseudomonadota</taxon>
        <taxon>Alphaproteobacteria</taxon>
        <taxon>Rhodobacterales</taxon>
        <taxon>Roseobacteraceae</taxon>
        <taxon>Actibacterium</taxon>
    </lineage>
</organism>
<dbReference type="Pfam" id="PF18912">
    <property type="entry name" value="DZR_2"/>
    <property type="match status" value="1"/>
</dbReference>
<feature type="domain" description="Phosphoribosyltransferase" evidence="2">
    <location>
        <begin position="143"/>
        <end position="235"/>
    </location>
</feature>
<dbReference type="AlphaFoldDB" id="A0A058ZNU5"/>
<dbReference type="InterPro" id="IPR029057">
    <property type="entry name" value="PRTase-like"/>
</dbReference>
<dbReference type="eggNOG" id="COG1040">
    <property type="taxonomic scope" value="Bacteria"/>
</dbReference>
<dbReference type="Pfam" id="PF00156">
    <property type="entry name" value="Pribosyltran"/>
    <property type="match status" value="1"/>
</dbReference>
<evidence type="ECO:0000256" key="1">
    <source>
        <dbReference type="ARBA" id="ARBA00008007"/>
    </source>
</evidence>
<evidence type="ECO:0000313" key="5">
    <source>
        <dbReference type="Proteomes" id="UP000024836"/>
    </source>
</evidence>
<reference evidence="4 5" key="1">
    <citation type="submission" date="2013-04" db="EMBL/GenBank/DDBJ databases">
        <title>Shimia sp. 22II-S11-Z10 Genome Sequencing.</title>
        <authorList>
            <person name="Lai Q."/>
            <person name="Li G."/>
            <person name="Shao Z."/>
        </authorList>
    </citation>
    <scope>NUCLEOTIDE SEQUENCE [LARGE SCALE GENOMIC DNA]</scope>
    <source>
        <strain evidence="5">22II-S11-Z10</strain>
    </source>
</reference>
<dbReference type="Proteomes" id="UP000024836">
    <property type="component" value="Unassembled WGS sequence"/>
</dbReference>
<evidence type="ECO:0000259" key="2">
    <source>
        <dbReference type="Pfam" id="PF00156"/>
    </source>
</evidence>
<dbReference type="InterPro" id="IPR051910">
    <property type="entry name" value="ComF/GntX_DNA_util-trans"/>
</dbReference>
<gene>
    <name evidence="4" type="ORF">ATO10_06151</name>
</gene>
<keyword evidence="5" id="KW-1185">Reference proteome</keyword>
<dbReference type="PANTHER" id="PTHR47505">
    <property type="entry name" value="DNA UTILIZATION PROTEIN YHGH"/>
    <property type="match status" value="1"/>
</dbReference>
<dbReference type="InterPro" id="IPR044005">
    <property type="entry name" value="DZR_2"/>
</dbReference>
<accession>A0A058ZNU5</accession>
<dbReference type="Gene3D" id="3.40.50.2020">
    <property type="match status" value="1"/>
</dbReference>
<dbReference type="PANTHER" id="PTHR47505:SF1">
    <property type="entry name" value="DNA UTILIZATION PROTEIN YHGH"/>
    <property type="match status" value="1"/>
</dbReference>
<dbReference type="OrthoDB" id="9779910at2"/>